<dbReference type="AlphaFoldDB" id="A0A0F4YHW0"/>
<evidence type="ECO:0000313" key="3">
    <source>
        <dbReference type="Proteomes" id="UP000053958"/>
    </source>
</evidence>
<keyword evidence="1" id="KW-1133">Transmembrane helix</keyword>
<keyword evidence="1" id="KW-0472">Membrane</keyword>
<dbReference type="RefSeq" id="XP_013324073.1">
    <property type="nucleotide sequence ID" value="XM_013468619.1"/>
</dbReference>
<keyword evidence="1" id="KW-0812">Transmembrane</keyword>
<gene>
    <name evidence="2" type="ORF">T310_8641</name>
</gene>
<sequence length="117" mass="12956">SSAPGTHLPRLPAFISFHLWSYHLPVYGVYFCIFYLEIEYIYSTVDGSAVCTHFQTSHLLLSIPTQSLVPTSLLGSPAHDSQIHHHALAGRLTDRKNHPCPQGMGSALVDIDSEGRR</sequence>
<comment type="caution">
    <text evidence="2">The sequence shown here is derived from an EMBL/GenBank/DDBJ whole genome shotgun (WGS) entry which is preliminary data.</text>
</comment>
<feature type="transmembrane region" description="Helical" evidence="1">
    <location>
        <begin position="20"/>
        <end position="38"/>
    </location>
</feature>
<proteinExistence type="predicted"/>
<organism evidence="2 3">
    <name type="scientific">Rasamsonia emersonii (strain ATCC 16479 / CBS 393.64 / IMI 116815)</name>
    <dbReference type="NCBI Taxonomy" id="1408163"/>
    <lineage>
        <taxon>Eukaryota</taxon>
        <taxon>Fungi</taxon>
        <taxon>Dikarya</taxon>
        <taxon>Ascomycota</taxon>
        <taxon>Pezizomycotina</taxon>
        <taxon>Eurotiomycetes</taxon>
        <taxon>Eurotiomycetidae</taxon>
        <taxon>Eurotiales</taxon>
        <taxon>Trichocomaceae</taxon>
        <taxon>Rasamsonia</taxon>
    </lineage>
</organism>
<dbReference type="EMBL" id="LASV01000650">
    <property type="protein sequence ID" value="KKA17461.1"/>
    <property type="molecule type" value="Genomic_DNA"/>
</dbReference>
<name>A0A0F4YHW0_RASE3</name>
<reference evidence="2 3" key="1">
    <citation type="submission" date="2015-04" db="EMBL/GenBank/DDBJ databases">
        <authorList>
            <person name="Heijne W.H."/>
            <person name="Fedorova N.D."/>
            <person name="Nierman W.C."/>
            <person name="Vollebregt A.W."/>
            <person name="Zhao Z."/>
            <person name="Wu L."/>
            <person name="Kumar M."/>
            <person name="Stam H."/>
            <person name="van den Berg M.A."/>
            <person name="Pel H.J."/>
        </authorList>
    </citation>
    <scope>NUCLEOTIDE SEQUENCE [LARGE SCALE GENOMIC DNA]</scope>
    <source>
        <strain evidence="2 3">CBS 393.64</strain>
    </source>
</reference>
<keyword evidence="3" id="KW-1185">Reference proteome</keyword>
<accession>A0A0F4YHW0</accession>
<evidence type="ECO:0000256" key="1">
    <source>
        <dbReference type="SAM" id="Phobius"/>
    </source>
</evidence>
<protein>
    <submittedName>
        <fullName evidence="2">Uncharacterized protein</fullName>
    </submittedName>
</protein>
<evidence type="ECO:0000313" key="2">
    <source>
        <dbReference type="EMBL" id="KKA17461.1"/>
    </source>
</evidence>
<dbReference type="GeneID" id="25320859"/>
<feature type="non-terminal residue" evidence="2">
    <location>
        <position position="1"/>
    </location>
</feature>
<dbReference type="Proteomes" id="UP000053958">
    <property type="component" value="Unassembled WGS sequence"/>
</dbReference>